<keyword evidence="2" id="KW-0472">Membrane</keyword>
<keyword evidence="2" id="KW-0812">Transmembrane</keyword>
<feature type="region of interest" description="Disordered" evidence="1">
    <location>
        <begin position="1"/>
        <end position="65"/>
    </location>
</feature>
<dbReference type="AlphaFoldDB" id="A0A6J7JFT8"/>
<keyword evidence="2" id="KW-1133">Transmembrane helix</keyword>
<organism evidence="3">
    <name type="scientific">freshwater metagenome</name>
    <dbReference type="NCBI Taxonomy" id="449393"/>
    <lineage>
        <taxon>unclassified sequences</taxon>
        <taxon>metagenomes</taxon>
        <taxon>ecological metagenomes</taxon>
    </lineage>
</organism>
<feature type="transmembrane region" description="Helical" evidence="2">
    <location>
        <begin position="94"/>
        <end position="111"/>
    </location>
</feature>
<reference evidence="3" key="1">
    <citation type="submission" date="2020-05" db="EMBL/GenBank/DDBJ databases">
        <authorList>
            <person name="Chiriac C."/>
            <person name="Salcher M."/>
            <person name="Ghai R."/>
            <person name="Kavagutti S V."/>
        </authorList>
    </citation>
    <scope>NUCLEOTIDE SEQUENCE</scope>
</reference>
<dbReference type="EMBL" id="CAFBMK010000252">
    <property type="protein sequence ID" value="CAB4941789.1"/>
    <property type="molecule type" value="Genomic_DNA"/>
</dbReference>
<evidence type="ECO:0000256" key="2">
    <source>
        <dbReference type="SAM" id="Phobius"/>
    </source>
</evidence>
<accession>A0A6J7JFT8</accession>
<evidence type="ECO:0000256" key="1">
    <source>
        <dbReference type="SAM" id="MobiDB-lite"/>
    </source>
</evidence>
<sequence>MPSSKPKSRRARRRRRAGSGGAPAGGAQDRAASPPSPGRKTRDGTPEPAAQRSRRAPRSEAPPPIWAPLPVTETLLAVGLLTVLAGLITRLTGLVLGGFAMVVISTLELALREHLAGYRSHTSLLATVLTAVITLGLAALLNVADVGLPIWPLLIVAAASFVGLFLRLRRAFKRRSAGFGFRA</sequence>
<evidence type="ECO:0000313" key="3">
    <source>
        <dbReference type="EMBL" id="CAB4941789.1"/>
    </source>
</evidence>
<feature type="transmembrane region" description="Helical" evidence="2">
    <location>
        <begin position="150"/>
        <end position="168"/>
    </location>
</feature>
<proteinExistence type="predicted"/>
<feature type="compositionally biased region" description="Basic residues" evidence="1">
    <location>
        <begin position="1"/>
        <end position="17"/>
    </location>
</feature>
<feature type="transmembrane region" description="Helical" evidence="2">
    <location>
        <begin position="65"/>
        <end position="88"/>
    </location>
</feature>
<gene>
    <name evidence="3" type="ORF">UFOPK3564_03002</name>
</gene>
<name>A0A6J7JFT8_9ZZZZ</name>
<feature type="transmembrane region" description="Helical" evidence="2">
    <location>
        <begin position="123"/>
        <end position="144"/>
    </location>
</feature>
<protein>
    <submittedName>
        <fullName evidence="3">Unannotated protein</fullName>
    </submittedName>
</protein>